<dbReference type="RefSeq" id="WP_161316468.1">
    <property type="nucleotide sequence ID" value="NZ_WTUW01000009.1"/>
</dbReference>
<dbReference type="InterPro" id="IPR005586">
    <property type="entry name" value="ABC_trans_aux"/>
</dbReference>
<evidence type="ECO:0000259" key="1">
    <source>
        <dbReference type="Pfam" id="PF03886"/>
    </source>
</evidence>
<dbReference type="Pfam" id="PF03886">
    <property type="entry name" value="ABC_trans_aux"/>
    <property type="match status" value="1"/>
</dbReference>
<organism evidence="2 3">
    <name type="scientific">Sneathiella litorea</name>
    <dbReference type="NCBI Taxonomy" id="2606216"/>
    <lineage>
        <taxon>Bacteria</taxon>
        <taxon>Pseudomonadati</taxon>
        <taxon>Pseudomonadota</taxon>
        <taxon>Alphaproteobacteria</taxon>
        <taxon>Sneathiellales</taxon>
        <taxon>Sneathiellaceae</taxon>
        <taxon>Sneathiella</taxon>
    </lineage>
</organism>
<reference evidence="2 3" key="1">
    <citation type="submission" date="2019-12" db="EMBL/GenBank/DDBJ databases">
        <title>Snethiella sp. nov. sp. isolated from sea sand.</title>
        <authorList>
            <person name="Kim J."/>
            <person name="Jeong S.E."/>
            <person name="Jung H.S."/>
            <person name="Jeon C.O."/>
        </authorList>
    </citation>
    <scope>NUCLEOTIDE SEQUENCE [LARGE SCALE GENOMIC DNA]</scope>
    <source>
        <strain evidence="2 3">DP05</strain>
    </source>
</reference>
<dbReference type="Gene3D" id="3.40.50.10610">
    <property type="entry name" value="ABC-type transport auxiliary lipoprotein component"/>
    <property type="match status" value="1"/>
</dbReference>
<gene>
    <name evidence="2" type="ORF">GQE98_14670</name>
</gene>
<dbReference type="SUPFAM" id="SSF159594">
    <property type="entry name" value="XCC0632-like"/>
    <property type="match status" value="1"/>
</dbReference>
<comment type="caution">
    <text evidence="2">The sequence shown here is derived from an EMBL/GenBank/DDBJ whole genome shotgun (WGS) entry which is preliminary data.</text>
</comment>
<sequence length="212" mass="22555">MSLFRLRPLGRNLAILLLVALPVAACGGLPGSAPTNFYILKTMAELQAQGTPVAVADGVTVGVGPIKIPGYADRPQIVTFGSGAEINVSDFDHWAEPLSDAIKRVLTSNVANLIGEESVFSYPADFRPDKQSLQVAVNVIDITETGTGVARLSVRWHVKALYDNKVLSRHAKVYEAPAVVGDYNSYAKALSLLLAEFSQDIASSLNGTNLSS</sequence>
<protein>
    <recommendedName>
        <fullName evidence="1">ABC-type transport auxiliary lipoprotein component domain-containing protein</fullName>
    </recommendedName>
</protein>
<keyword evidence="3" id="KW-1185">Reference proteome</keyword>
<accession>A0A6L8W9Q9</accession>
<feature type="domain" description="ABC-type transport auxiliary lipoprotein component" evidence="1">
    <location>
        <begin position="47"/>
        <end position="202"/>
    </location>
</feature>
<evidence type="ECO:0000313" key="3">
    <source>
        <dbReference type="Proteomes" id="UP000476030"/>
    </source>
</evidence>
<dbReference type="Proteomes" id="UP000476030">
    <property type="component" value="Unassembled WGS sequence"/>
</dbReference>
<dbReference type="AlphaFoldDB" id="A0A6L8W9Q9"/>
<proteinExistence type="predicted"/>
<evidence type="ECO:0000313" key="2">
    <source>
        <dbReference type="EMBL" id="MZR31878.1"/>
    </source>
</evidence>
<name>A0A6L8W9Q9_9PROT</name>
<dbReference type="EMBL" id="WTUW01000009">
    <property type="protein sequence ID" value="MZR31878.1"/>
    <property type="molecule type" value="Genomic_DNA"/>
</dbReference>